<evidence type="ECO:0000313" key="2">
    <source>
        <dbReference type="Proteomes" id="UP000031668"/>
    </source>
</evidence>
<gene>
    <name evidence="1" type="ORF">RF11_13416</name>
</gene>
<sequence length="116" mass="13035">MCIERYLYYIDFTQFTQNHNVCANYSNNYHTKIIKINKLTVKNNKKNLVFANMMWAEDGGECLACEICTTLSERRKVSSGGTSLPYVDTVAFAVDVKSVQKCTSAGLNTSSQGKKE</sequence>
<dbReference type="OrthoDB" id="8061355at2759"/>
<name>A0A0C2N030_THEKT</name>
<proteinExistence type="predicted"/>
<dbReference type="Proteomes" id="UP000031668">
    <property type="component" value="Unassembled WGS sequence"/>
</dbReference>
<reference evidence="1 2" key="1">
    <citation type="journal article" date="2014" name="Genome Biol. Evol.">
        <title>The genome of the myxosporean Thelohanellus kitauei shows adaptations to nutrient acquisition within its fish host.</title>
        <authorList>
            <person name="Yang Y."/>
            <person name="Xiong J."/>
            <person name="Zhou Z."/>
            <person name="Huo F."/>
            <person name="Miao W."/>
            <person name="Ran C."/>
            <person name="Liu Y."/>
            <person name="Zhang J."/>
            <person name="Feng J."/>
            <person name="Wang M."/>
            <person name="Wang M."/>
            <person name="Wang L."/>
            <person name="Yao B."/>
        </authorList>
    </citation>
    <scope>NUCLEOTIDE SEQUENCE [LARGE SCALE GENOMIC DNA]</scope>
    <source>
        <strain evidence="1">Wuqing</strain>
    </source>
</reference>
<comment type="caution">
    <text evidence="1">The sequence shown here is derived from an EMBL/GenBank/DDBJ whole genome shotgun (WGS) entry which is preliminary data.</text>
</comment>
<organism evidence="1 2">
    <name type="scientific">Thelohanellus kitauei</name>
    <name type="common">Myxosporean</name>
    <dbReference type="NCBI Taxonomy" id="669202"/>
    <lineage>
        <taxon>Eukaryota</taxon>
        <taxon>Metazoa</taxon>
        <taxon>Cnidaria</taxon>
        <taxon>Myxozoa</taxon>
        <taxon>Myxosporea</taxon>
        <taxon>Bivalvulida</taxon>
        <taxon>Platysporina</taxon>
        <taxon>Myxobolidae</taxon>
        <taxon>Thelohanellus</taxon>
    </lineage>
</organism>
<accession>A0A0C2N030</accession>
<evidence type="ECO:0000313" key="1">
    <source>
        <dbReference type="EMBL" id="KII72976.1"/>
    </source>
</evidence>
<dbReference type="AlphaFoldDB" id="A0A0C2N030"/>
<dbReference type="EMBL" id="JWZT01001054">
    <property type="protein sequence ID" value="KII72976.1"/>
    <property type="molecule type" value="Genomic_DNA"/>
</dbReference>
<keyword evidence="2" id="KW-1185">Reference proteome</keyword>
<protein>
    <submittedName>
        <fullName evidence="1">Uncharacterized protein</fullName>
    </submittedName>
</protein>